<feature type="non-terminal residue" evidence="1">
    <location>
        <position position="18"/>
    </location>
</feature>
<organism evidence="1 2">
    <name type="scientific">Rattus norvegicus</name>
    <name type="common">Rat</name>
    <dbReference type="NCBI Taxonomy" id="10116"/>
    <lineage>
        <taxon>Eukaryota</taxon>
        <taxon>Metazoa</taxon>
        <taxon>Chordata</taxon>
        <taxon>Craniata</taxon>
        <taxon>Vertebrata</taxon>
        <taxon>Euteleostomi</taxon>
        <taxon>Mammalia</taxon>
        <taxon>Eutheria</taxon>
        <taxon>Euarchontoglires</taxon>
        <taxon>Glires</taxon>
        <taxon>Rodentia</taxon>
        <taxon>Myomorpha</taxon>
        <taxon>Muroidea</taxon>
        <taxon>Muridae</taxon>
        <taxon>Murinae</taxon>
        <taxon>Rattus</taxon>
    </lineage>
</organism>
<evidence type="ECO:0000313" key="1">
    <source>
        <dbReference type="EMBL" id="EDM15472.1"/>
    </source>
</evidence>
<proteinExistence type="predicted"/>
<dbReference type="AlphaFoldDB" id="A6IF35"/>
<dbReference type="Proteomes" id="UP000234681">
    <property type="component" value="Chromosome 4"/>
</dbReference>
<sequence length="18" mass="2078">FPMKDCFSAMEPSCLSWV</sequence>
<gene>
    <name evidence="1" type="ORF">rCG_64536</name>
</gene>
<evidence type="ECO:0000313" key="2">
    <source>
        <dbReference type="Proteomes" id="UP000234681"/>
    </source>
</evidence>
<feature type="non-terminal residue" evidence="1">
    <location>
        <position position="1"/>
    </location>
</feature>
<accession>A6IF35</accession>
<name>A6IF35_RAT</name>
<reference evidence="2" key="1">
    <citation type="submission" date="2005-09" db="EMBL/GenBank/DDBJ databases">
        <authorList>
            <person name="Mural R.J."/>
            <person name="Li P.W."/>
            <person name="Adams M.D."/>
            <person name="Amanatides P.G."/>
            <person name="Baden-Tillson H."/>
            <person name="Barnstead M."/>
            <person name="Chin S.H."/>
            <person name="Dew I."/>
            <person name="Evans C.A."/>
            <person name="Ferriera S."/>
            <person name="Flanigan M."/>
            <person name="Fosler C."/>
            <person name="Glodek A."/>
            <person name="Gu Z."/>
            <person name="Holt R.A."/>
            <person name="Jennings D."/>
            <person name="Kraft C.L."/>
            <person name="Lu F."/>
            <person name="Nguyen T."/>
            <person name="Nusskern D.R."/>
            <person name="Pfannkoch C.M."/>
            <person name="Sitter C."/>
            <person name="Sutton G.G."/>
            <person name="Venter J.C."/>
            <person name="Wang Z."/>
            <person name="Woodage T."/>
            <person name="Zheng X.H."/>
            <person name="Zhong F."/>
        </authorList>
    </citation>
    <scope>NUCLEOTIDE SEQUENCE [LARGE SCALE GENOMIC DNA]</scope>
    <source>
        <strain>BN</strain>
        <strain evidence="2">Sprague-Dawley</strain>
    </source>
</reference>
<dbReference type="EMBL" id="CH473959">
    <property type="protein sequence ID" value="EDM15472.1"/>
    <property type="molecule type" value="Genomic_DNA"/>
</dbReference>
<protein>
    <submittedName>
        <fullName evidence="1">RCG64536</fullName>
    </submittedName>
</protein>